<dbReference type="InterPro" id="IPR017806">
    <property type="entry name" value="EgtB"/>
</dbReference>
<dbReference type="Gene3D" id="3.90.1580.10">
    <property type="entry name" value="paralog of FGE (formylglycine-generating enzyme)"/>
    <property type="match status" value="1"/>
</dbReference>
<dbReference type="PANTHER" id="PTHR23150:SF36">
    <property type="entry name" value="HERCYNINE OXYGENASE"/>
    <property type="match status" value="1"/>
</dbReference>
<evidence type="ECO:0000259" key="4">
    <source>
        <dbReference type="Pfam" id="PF03781"/>
    </source>
</evidence>
<dbReference type="Proteomes" id="UP001056201">
    <property type="component" value="Chromosome 2"/>
</dbReference>
<dbReference type="Pfam" id="PF12867">
    <property type="entry name" value="DinB_2"/>
    <property type="match status" value="1"/>
</dbReference>
<evidence type="ECO:0000313" key="6">
    <source>
        <dbReference type="EMBL" id="URI10195.1"/>
    </source>
</evidence>
<dbReference type="InterPro" id="IPR051043">
    <property type="entry name" value="Sulfatase_Mod_Factor_Kinase"/>
</dbReference>
<dbReference type="InterPro" id="IPR024775">
    <property type="entry name" value="DinB-like"/>
</dbReference>
<dbReference type="RefSeq" id="WP_250198400.1">
    <property type="nucleotide sequence ID" value="NZ_CP097636.1"/>
</dbReference>
<evidence type="ECO:0000256" key="3">
    <source>
        <dbReference type="ARBA" id="ARBA00037882"/>
    </source>
</evidence>
<evidence type="ECO:0000256" key="2">
    <source>
        <dbReference type="ARBA" id="ARBA00023004"/>
    </source>
</evidence>
<dbReference type="SUPFAM" id="SSF109854">
    <property type="entry name" value="DinB/YfiT-like putative metalloenzymes"/>
    <property type="match status" value="1"/>
</dbReference>
<evidence type="ECO:0000259" key="5">
    <source>
        <dbReference type="Pfam" id="PF12867"/>
    </source>
</evidence>
<gene>
    <name evidence="6" type="primary">egtB</name>
    <name evidence="6" type="ORF">MW290_14325</name>
</gene>
<evidence type="ECO:0000256" key="1">
    <source>
        <dbReference type="ARBA" id="ARBA00023002"/>
    </source>
</evidence>
<comment type="pathway">
    <text evidence="3">Amino-acid biosynthesis; ergothioneine biosynthesis.</text>
</comment>
<organism evidence="6 7">
    <name type="scientific">Aquincola tertiaricarbonis</name>
    <dbReference type="NCBI Taxonomy" id="391953"/>
    <lineage>
        <taxon>Bacteria</taxon>
        <taxon>Pseudomonadati</taxon>
        <taxon>Pseudomonadota</taxon>
        <taxon>Betaproteobacteria</taxon>
        <taxon>Burkholderiales</taxon>
        <taxon>Sphaerotilaceae</taxon>
        <taxon>Aquincola</taxon>
    </lineage>
</organism>
<evidence type="ECO:0000313" key="7">
    <source>
        <dbReference type="Proteomes" id="UP001056201"/>
    </source>
</evidence>
<reference evidence="6" key="1">
    <citation type="submission" date="2022-05" db="EMBL/GenBank/DDBJ databases">
        <title>An RpoN-dependent PEP-CTERM gene is involved in floc formation of an Aquincola tertiaricarbonis strain.</title>
        <authorList>
            <person name="Qiu D."/>
            <person name="Xia M."/>
        </authorList>
    </citation>
    <scope>NUCLEOTIDE SEQUENCE</scope>
    <source>
        <strain evidence="6">RN12</strain>
    </source>
</reference>
<keyword evidence="7" id="KW-1185">Reference proteome</keyword>
<dbReference type="InterPro" id="IPR016187">
    <property type="entry name" value="CTDL_fold"/>
</dbReference>
<dbReference type="InterPro" id="IPR034660">
    <property type="entry name" value="DinB/YfiT-like"/>
</dbReference>
<dbReference type="InterPro" id="IPR005532">
    <property type="entry name" value="SUMF_dom"/>
</dbReference>
<name>A0ABY4SC72_AQUTE</name>
<dbReference type="NCBIfam" id="TIGR03440">
    <property type="entry name" value="egtB_TIGR03440"/>
    <property type="match status" value="1"/>
</dbReference>
<dbReference type="PANTHER" id="PTHR23150">
    <property type="entry name" value="SULFATASE MODIFYING FACTOR 1, 2"/>
    <property type="match status" value="1"/>
</dbReference>
<accession>A0ABY4SC72</accession>
<dbReference type="EMBL" id="CP097636">
    <property type="protein sequence ID" value="URI10195.1"/>
    <property type="molecule type" value="Genomic_DNA"/>
</dbReference>
<dbReference type="Pfam" id="PF03781">
    <property type="entry name" value="FGE-sulfatase"/>
    <property type="match status" value="1"/>
</dbReference>
<protein>
    <submittedName>
        <fullName evidence="6">Ergothioneine biosynthesis protein EgtB</fullName>
    </submittedName>
</protein>
<dbReference type="SUPFAM" id="SSF56436">
    <property type="entry name" value="C-type lectin-like"/>
    <property type="match status" value="1"/>
</dbReference>
<keyword evidence="1" id="KW-0560">Oxidoreductase</keyword>
<proteinExistence type="predicted"/>
<dbReference type="InterPro" id="IPR042095">
    <property type="entry name" value="SUMF_sf"/>
</dbReference>
<feature type="domain" description="Sulfatase-modifying factor enzyme-like" evidence="4">
    <location>
        <begin position="189"/>
        <end position="327"/>
    </location>
</feature>
<keyword evidence="2" id="KW-0408">Iron</keyword>
<sequence length="431" mass="47880">MPADSPETPPTAAAPSAAELARRYAAVRRHSLALAEPLSAEDQCVQSMPDASPTKWHLAHTTWFFETLVLQAGDAAYQAHDPRFAFLFNSYYESLGPRHPRPQRGLLTRPSQAEVLRYRAAVDEAVLAFLPRAQPAQLQALELGLHHEQQHQELILTDLKHLLSQNPLQPAYLPAPAASASPAAAPARWLRFEGGIAEVGHDPREGFSFDNETPRHQVLLRPFELAQRPVSCGEFLAFVRAGGYRDPQWWLSEGWAAVQAGGWQAPWGWSGCEGDAPQLFTLFGTRPLQWQEPVCHLSLYEAAAYAAWADARLPTEFEWETAMRRSGAVLRRADETLHPHPRAAVPDDSAVPQGLHEVWEWTRSSYDPYPGFVPLGGPAAEYNGKFMVGQVVLRGASCATPPGHARLSYRNFFPPAARWQFSGLRLARDVR</sequence>
<feature type="domain" description="DinB-like" evidence="5">
    <location>
        <begin position="25"/>
        <end position="141"/>
    </location>
</feature>